<keyword evidence="1" id="KW-0677">Repeat</keyword>
<dbReference type="InterPro" id="IPR058923">
    <property type="entry name" value="RCC1-like_dom"/>
</dbReference>
<dbReference type="InterPro" id="IPR051210">
    <property type="entry name" value="Ub_ligase/GEF_domain"/>
</dbReference>
<feature type="region of interest" description="Disordered" evidence="3">
    <location>
        <begin position="450"/>
        <end position="495"/>
    </location>
</feature>
<dbReference type="SUPFAM" id="SSF50985">
    <property type="entry name" value="RCC1/BLIP-II"/>
    <property type="match status" value="2"/>
</dbReference>
<feature type="repeat" description="RCC1" evidence="2">
    <location>
        <begin position="1234"/>
        <end position="1285"/>
    </location>
</feature>
<feature type="repeat" description="RCC1" evidence="2">
    <location>
        <begin position="1060"/>
        <end position="1110"/>
    </location>
</feature>
<dbReference type="OrthoDB" id="6356826at2759"/>
<sequence length="1623" mass="178496">MLQHQRVFALSAVAQCPARAGRTELGGVAATPDGSHALLVGAAGSEPALWSLERTTAPIQWILQGVTWFDNEDLRPQCVALSPGLDFAVVAARLGRILVCPTRALWLEPPSNLVKDANYREWNKGSLTRVTQSAAVEAQCAQPRCILWWTTQDFQSVAILGTAQGHLISLDLVTGQVIRETKVCSLPLVQLEVMTDSALDCSYLFVTSSGGTQWRLKLEQRSTGYIWCCSSTTEAEAEPKPSSVLEYRSRLSGLKQMSAAGLASLRQRLNEGRKLLDRRVSNPSSSGSGGGIEVAEEATELGGILNISHGRLESLAAKIGDTRVSVQVSPKNGPDPILAGVFPDTAILTFHNCELEVLPQTAFKLPRGTERLLIQNGIILVSTTYSSNLTNGHNAASPNQRGHLHIVSSHYAELHLDNNSNAKPDAVLQSFSLEYGEMVLDMVPLLLPTKSSESGSTESGEESSQSGQSPNSGGDSLSSPETLGSSSNSKSQAADQFGKRVRLRVAEVTARGQSLFESCLIVTNRGVYVLTLDVDPITTFMDLAIRGGEDRKAEFLARTFGLDDKELYELVADLRLTEGDFSQAFALYQQAECKYLKVALKFSAAGHLKMLGLHYVLQSKPKLTPAELIHLSNLALMSCFQQVLTKSTFESRAEFHSRIRDFVDENKGFDECLAVRMATETREWELLNHISRSRSVHFEMIESIVCTLLGRGTALESRDEIEAATAKVSRALETMPLVELNGLLTCLLAPTNIESVMSNHDLSWRLLLVLWSASSFLAQEVIQNLYKQCCPANSGLRPLYLALLGAQEDSSMGDNHAKTRRDVACRLVTLFTNATLAILKGQGWNQNCDSVPKRYLDDVSVKTQLNDPDQDWDEQVRTSHCTRHRQIIAGGSKHVLLQRKGSVMTWGMTAFGVLGHGASASRFSTPKEVVFFSASQISVFSVACGRAHSMALTSCGLYVWGSSKQGQLGLGAQRLCEQRPALVKALADVALIQIAAGQYHSVALSIKGQVWAWGWGVHGQLGTGSIEDEFVPVRIFKKKSQPVCQIATGYAHTMLLTTKGEVWVFGCSLFGQLGNGANKKQMVPVKVDGFAGPIRLISSGFFHSYAVTERDRIYTWGCNPQILRLEAQQKKKERIQAIQERKKQQALAEMDRDEAEERGECPDKERPLIQPLGEIKNIQTNGSLLEPKVPEKKKSEPDEMLHLVPGEFFAPNLNGRVKEIACGNQHTLFLSDRGKVYAYGKNMDGQLGINSRKEAKEPTLIDAFHDDFIVHVACGIDFSLAVSDSGSVFAWGNNGGAQLGKLPLSENPEISSKLVVMKNSTRIVRLPNNLVNSCDIPKPVNGITEGVYSNEILSIHDAKDQIESDVRTFFQNMNCFKKVFPGNLVHEDEQPSSKDVETMLHLTLETFHQHLDTKKLIKNALIYDNAPAASKLSLLKGNLLQAFDFSLQAIVKGSLSQGDTMSVMGDHIFNALLFYLKETQARFQLSADLSQDDSNTDSEIRRQLVERLVACWQDQKLSFVHLETLFLGHANALLLQTLVLTLFCPSDERQTDRGPVMNEESGPKLVDLFTPEFCLRIGDTFVKEFKESSVRSGDEETHRKASIVADNWLSSQRGLALSDLEQD</sequence>
<evidence type="ECO:0000256" key="1">
    <source>
        <dbReference type="ARBA" id="ARBA00022737"/>
    </source>
</evidence>
<evidence type="ECO:0000259" key="4">
    <source>
        <dbReference type="Pfam" id="PF25390"/>
    </source>
</evidence>
<feature type="compositionally biased region" description="Low complexity" evidence="3">
    <location>
        <begin position="451"/>
        <end position="489"/>
    </location>
</feature>
<reference evidence="5 6" key="1">
    <citation type="journal article" date="2018" name="Nat. Ecol. Evol.">
        <title>Genomic signatures of mitonuclear coevolution across populations of Tigriopus californicus.</title>
        <authorList>
            <person name="Barreto F.S."/>
            <person name="Watson E.T."/>
            <person name="Lima T.G."/>
            <person name="Willett C.S."/>
            <person name="Edmands S."/>
            <person name="Li W."/>
            <person name="Burton R.S."/>
        </authorList>
    </citation>
    <scope>NUCLEOTIDE SEQUENCE [LARGE SCALE GENOMIC DNA]</scope>
    <source>
        <strain evidence="5 6">San Diego</strain>
    </source>
</reference>
<dbReference type="InterPro" id="IPR011044">
    <property type="entry name" value="Quino_amine_DH_bsu"/>
</dbReference>
<dbReference type="EMBL" id="VCGU01000005">
    <property type="protein sequence ID" value="TRY75583.1"/>
    <property type="molecule type" value="Genomic_DNA"/>
</dbReference>
<proteinExistence type="predicted"/>
<dbReference type="STRING" id="6832.A0A553PD27"/>
<keyword evidence="6" id="KW-1185">Reference proteome</keyword>
<feature type="repeat" description="RCC1" evidence="2">
    <location>
        <begin position="1008"/>
        <end position="1059"/>
    </location>
</feature>
<feature type="region of interest" description="Disordered" evidence="3">
    <location>
        <begin position="1143"/>
        <end position="1166"/>
    </location>
</feature>
<comment type="caution">
    <text evidence="5">The sequence shown here is derived from an EMBL/GenBank/DDBJ whole genome shotgun (WGS) entry which is preliminary data.</text>
</comment>
<dbReference type="PROSITE" id="PS00626">
    <property type="entry name" value="RCC1_2"/>
    <property type="match status" value="2"/>
</dbReference>
<accession>A0A553PD27</accession>
<dbReference type="Proteomes" id="UP000318571">
    <property type="component" value="Chromosome 2"/>
</dbReference>
<gene>
    <name evidence="5" type="ORF">TCAL_13348</name>
</gene>
<dbReference type="Gene3D" id="2.130.10.30">
    <property type="entry name" value="Regulator of chromosome condensation 1/beta-lactamase-inhibitor protein II"/>
    <property type="match status" value="2"/>
</dbReference>
<protein>
    <recommendedName>
        <fullName evidence="4">RCC1-like domain-containing protein</fullName>
    </recommendedName>
</protein>
<dbReference type="OMA" id="LVACWQD"/>
<dbReference type="PANTHER" id="PTHR22870:SF408">
    <property type="entry name" value="OS09G0560450 PROTEIN"/>
    <property type="match status" value="1"/>
</dbReference>
<dbReference type="PANTHER" id="PTHR22870">
    <property type="entry name" value="REGULATOR OF CHROMOSOME CONDENSATION"/>
    <property type="match status" value="1"/>
</dbReference>
<evidence type="ECO:0000313" key="6">
    <source>
        <dbReference type="Proteomes" id="UP000318571"/>
    </source>
</evidence>
<name>A0A553PD27_TIGCA</name>
<feature type="repeat" description="RCC1" evidence="2">
    <location>
        <begin position="955"/>
        <end position="1007"/>
    </location>
</feature>
<organism evidence="5 6">
    <name type="scientific">Tigriopus californicus</name>
    <name type="common">Marine copepod</name>
    <dbReference type="NCBI Taxonomy" id="6832"/>
    <lineage>
        <taxon>Eukaryota</taxon>
        <taxon>Metazoa</taxon>
        <taxon>Ecdysozoa</taxon>
        <taxon>Arthropoda</taxon>
        <taxon>Crustacea</taxon>
        <taxon>Multicrustacea</taxon>
        <taxon>Hexanauplia</taxon>
        <taxon>Copepoda</taxon>
        <taxon>Harpacticoida</taxon>
        <taxon>Harpacticidae</taxon>
        <taxon>Tigriopus</taxon>
    </lineage>
</organism>
<dbReference type="Pfam" id="PF00415">
    <property type="entry name" value="RCC1"/>
    <property type="match status" value="1"/>
</dbReference>
<evidence type="ECO:0000256" key="2">
    <source>
        <dbReference type="PROSITE-ProRule" id="PRU00235"/>
    </source>
</evidence>
<dbReference type="InterPro" id="IPR000408">
    <property type="entry name" value="Reg_chr_condens"/>
</dbReference>
<feature type="domain" description="RCC1-like" evidence="4">
    <location>
        <begin position="878"/>
        <end position="1121"/>
    </location>
</feature>
<dbReference type="SUPFAM" id="SSF50969">
    <property type="entry name" value="YVTN repeat-like/Quinoprotein amine dehydrogenase"/>
    <property type="match status" value="1"/>
</dbReference>
<dbReference type="PROSITE" id="PS50012">
    <property type="entry name" value="RCC1_3"/>
    <property type="match status" value="5"/>
</dbReference>
<dbReference type="InterPro" id="IPR009091">
    <property type="entry name" value="RCC1/BLIP-II"/>
</dbReference>
<dbReference type="Pfam" id="PF25390">
    <property type="entry name" value="WD40_RLD"/>
    <property type="match status" value="1"/>
</dbReference>
<evidence type="ECO:0000313" key="5">
    <source>
        <dbReference type="EMBL" id="TRY75583.1"/>
    </source>
</evidence>
<dbReference type="PRINTS" id="PR00633">
    <property type="entry name" value="RCCNDNSATION"/>
</dbReference>
<evidence type="ECO:0000256" key="3">
    <source>
        <dbReference type="SAM" id="MobiDB-lite"/>
    </source>
</evidence>
<feature type="repeat" description="RCC1" evidence="2">
    <location>
        <begin position="901"/>
        <end position="955"/>
    </location>
</feature>